<evidence type="ECO:0000256" key="3">
    <source>
        <dbReference type="SAM" id="MobiDB-lite"/>
    </source>
</evidence>
<dbReference type="OrthoDB" id="1862401at2759"/>
<dbReference type="PANTHER" id="PTHR31642:SF334">
    <property type="entry name" value="PROTEIN ECERIFERUM 26"/>
    <property type="match status" value="1"/>
</dbReference>
<dbReference type="Gene3D" id="3.30.559.10">
    <property type="entry name" value="Chloramphenicol acetyltransferase-like domain"/>
    <property type="match status" value="2"/>
</dbReference>
<dbReference type="SMR" id="A0A5S9XTU2"/>
<proteinExistence type="inferred from homology"/>
<reference evidence="4 5" key="1">
    <citation type="submission" date="2019-12" db="EMBL/GenBank/DDBJ databases">
        <authorList>
            <person name="Jiao W.-B."/>
            <person name="Schneeberger K."/>
        </authorList>
    </citation>
    <scope>NUCLEOTIDE SEQUENCE [LARGE SCALE GENOMIC DNA]</scope>
    <source>
        <strain evidence="5">cv. C24</strain>
    </source>
</reference>
<feature type="compositionally biased region" description="Low complexity" evidence="3">
    <location>
        <begin position="21"/>
        <end position="36"/>
    </location>
</feature>
<comment type="similarity">
    <text evidence="1">Belongs to the plant acyltransferase family.</text>
</comment>
<dbReference type="EMBL" id="CACSHJ010000095">
    <property type="protein sequence ID" value="CAA0395135.1"/>
    <property type="molecule type" value="Genomic_DNA"/>
</dbReference>
<accession>A0A5S9XTU2</accession>
<evidence type="ECO:0000256" key="2">
    <source>
        <dbReference type="ARBA" id="ARBA00023316"/>
    </source>
</evidence>
<keyword evidence="2" id="KW-0961">Cell wall biogenesis/degradation</keyword>
<evidence type="ECO:0000313" key="4">
    <source>
        <dbReference type="EMBL" id="CAA0395135.1"/>
    </source>
</evidence>
<dbReference type="Proteomes" id="UP000434276">
    <property type="component" value="Unassembled WGS sequence"/>
</dbReference>
<dbReference type="GO" id="GO:0042761">
    <property type="term" value="P:very long-chain fatty acid biosynthetic process"/>
    <property type="evidence" value="ECO:0007669"/>
    <property type="project" value="UniProtKB-ARBA"/>
</dbReference>
<dbReference type="InterPro" id="IPR050317">
    <property type="entry name" value="Plant_Fungal_Acyltransferase"/>
</dbReference>
<dbReference type="AlphaFoldDB" id="A0A5S9XTU2"/>
<gene>
    <name evidence="4" type="ORF">C24_LOCUS17886</name>
</gene>
<evidence type="ECO:0000313" key="5">
    <source>
        <dbReference type="Proteomes" id="UP000434276"/>
    </source>
</evidence>
<name>A0A5S9XTU2_ARATH</name>
<sequence>MGRSQEQGQGQGPVHSIRLSTVGATRPTETGTTHEPTGLDLAMKLHYLKAAYIYSAETARDLTVRHLKEAMFMLFDQIAWTTGRFSRRDSGRPYIKCNDCGTRFVEGQCNLTVEEWLSKPDRSVDEFLVYHHPIGPELTFSPLIYVQMTRFKCGGLGLGLSWANIIGDAFSLFYAFNLWAKAITGEKIYAPTTPSIGERRFQSPNPTVKDPVSIKRVEPVGDLWVTPNDKKLANYCFNLSVADQISPHFPAKGDDSIPVFEILAGIIWKCIAKVRVEPKPVTVTIIKKDPNDLKLNAIRNSQVISSVSVDFPVAEATVEELVKAMGEAKDERCGIEEIGESCDGNLDFVVYGAKLTFLDLTGEDLYEAKVMGKSPESVYCNVEGIGEEGLVVVYAAAKSEERVVTVTLPEEEMERVKLEFKKFGLIAP</sequence>
<dbReference type="Pfam" id="PF02458">
    <property type="entry name" value="Transferase"/>
    <property type="match status" value="1"/>
</dbReference>
<feature type="region of interest" description="Disordered" evidence="3">
    <location>
        <begin position="1"/>
        <end position="36"/>
    </location>
</feature>
<dbReference type="GO" id="GO:0071555">
    <property type="term" value="P:cell wall organization"/>
    <property type="evidence" value="ECO:0007669"/>
    <property type="project" value="UniProtKB-KW"/>
</dbReference>
<organism evidence="4 5">
    <name type="scientific">Arabidopsis thaliana</name>
    <name type="common">Mouse-ear cress</name>
    <dbReference type="NCBI Taxonomy" id="3702"/>
    <lineage>
        <taxon>Eukaryota</taxon>
        <taxon>Viridiplantae</taxon>
        <taxon>Streptophyta</taxon>
        <taxon>Embryophyta</taxon>
        <taxon>Tracheophyta</taxon>
        <taxon>Spermatophyta</taxon>
        <taxon>Magnoliopsida</taxon>
        <taxon>eudicotyledons</taxon>
        <taxon>Gunneridae</taxon>
        <taxon>Pentapetalae</taxon>
        <taxon>rosids</taxon>
        <taxon>malvids</taxon>
        <taxon>Brassicales</taxon>
        <taxon>Brassicaceae</taxon>
        <taxon>Camelineae</taxon>
        <taxon>Arabidopsis</taxon>
    </lineage>
</organism>
<evidence type="ECO:0000256" key="1">
    <source>
        <dbReference type="ARBA" id="ARBA00009861"/>
    </source>
</evidence>
<dbReference type="InterPro" id="IPR023213">
    <property type="entry name" value="CAT-like_dom_sf"/>
</dbReference>
<dbReference type="ExpressionAtlas" id="A0A5S9XTU2">
    <property type="expression patterns" value="baseline and differential"/>
</dbReference>
<dbReference type="PANTHER" id="PTHR31642">
    <property type="entry name" value="TRICHOTHECENE 3-O-ACETYLTRANSFERASE"/>
    <property type="match status" value="1"/>
</dbReference>
<dbReference type="RefSeq" id="NP_193120.1">
    <property type="nucleotide sequence ID" value="NM_117458.4"/>
</dbReference>
<protein>
    <submittedName>
        <fullName evidence="4">Uncharacterized protein</fullName>
    </submittedName>
</protein>
<dbReference type="OMA" id="WVTANNC"/>
<dbReference type="FunFam" id="3.30.559.10:FF:000092">
    <property type="entry name" value="Protein ECERIFERUM 26-like"/>
    <property type="match status" value="1"/>
</dbReference>
<dbReference type="KEGG" id="ath:AT4G13840"/>